<reference evidence="1" key="1">
    <citation type="submission" date="2020-04" db="EMBL/GenBank/DDBJ databases">
        <authorList>
            <person name="Chiriac C."/>
            <person name="Salcher M."/>
            <person name="Ghai R."/>
            <person name="Kavagutti S V."/>
        </authorList>
    </citation>
    <scope>NUCLEOTIDE SEQUENCE</scope>
</reference>
<gene>
    <name evidence="1" type="ORF">UFOVP27_56</name>
</gene>
<name>A0A6J5KIY5_9CAUD</name>
<proteinExistence type="predicted"/>
<protein>
    <submittedName>
        <fullName evidence="1">Uncharacterized protein</fullName>
    </submittedName>
</protein>
<sequence>MSISTKVVEALNELGFALTPRPEYEIPSLPRDITELDDEGLMDLFVQYTQWNDHLAGAFAIAVVNEREAESALKNAESIALLKNWTGAKGDRVTLVKAQIQASEAIQELIYDYDTKYAFRKIIETRTQNIERDANVVSRELTRRTSDGGLRSRQRRFNT</sequence>
<evidence type="ECO:0000313" key="1">
    <source>
        <dbReference type="EMBL" id="CAB4122108.1"/>
    </source>
</evidence>
<accession>A0A6J5KIY5</accession>
<organism evidence="1">
    <name type="scientific">uncultured Caudovirales phage</name>
    <dbReference type="NCBI Taxonomy" id="2100421"/>
    <lineage>
        <taxon>Viruses</taxon>
        <taxon>Duplodnaviria</taxon>
        <taxon>Heunggongvirae</taxon>
        <taxon>Uroviricota</taxon>
        <taxon>Caudoviricetes</taxon>
        <taxon>Peduoviridae</taxon>
        <taxon>Maltschvirus</taxon>
        <taxon>Maltschvirus maltsch</taxon>
    </lineage>
</organism>
<dbReference type="EMBL" id="LR796157">
    <property type="protein sequence ID" value="CAB4122108.1"/>
    <property type="molecule type" value="Genomic_DNA"/>
</dbReference>